<dbReference type="EMBL" id="CAJOBF010001725">
    <property type="protein sequence ID" value="CAF3978217.1"/>
    <property type="molecule type" value="Genomic_DNA"/>
</dbReference>
<evidence type="ECO:0000313" key="5">
    <source>
        <dbReference type="EMBL" id="CAF3978217.1"/>
    </source>
</evidence>
<evidence type="ECO:0000256" key="1">
    <source>
        <dbReference type="SAM" id="Phobius"/>
    </source>
</evidence>
<accession>A0A816XIV3</accession>
<proteinExistence type="predicted"/>
<keyword evidence="1" id="KW-0812">Transmembrane</keyword>
<evidence type="ECO:0000313" key="7">
    <source>
        <dbReference type="Proteomes" id="UP000663887"/>
    </source>
</evidence>
<name>A0A816XIV3_9BILA</name>
<evidence type="ECO:0000313" key="4">
    <source>
        <dbReference type="EMBL" id="CAF3789341.1"/>
    </source>
</evidence>
<keyword evidence="1" id="KW-0472">Membrane</keyword>
<gene>
    <name evidence="4" type="ORF">OVN521_LOCUS3212</name>
    <name evidence="5" type="ORF">UXM345_LOCUS14886</name>
    <name evidence="3" type="ORF">WKI299_LOCUS35075</name>
    <name evidence="2" type="ORF">XDN619_LOCUS27976</name>
</gene>
<dbReference type="EMBL" id="CAJOBG010000271">
    <property type="protein sequence ID" value="CAF3789341.1"/>
    <property type="molecule type" value="Genomic_DNA"/>
</dbReference>
<dbReference type="Proteomes" id="UP000663856">
    <property type="component" value="Unassembled WGS sequence"/>
</dbReference>
<organism evidence="2 7">
    <name type="scientific">Rotaria magnacalcarata</name>
    <dbReference type="NCBI Taxonomy" id="392030"/>
    <lineage>
        <taxon>Eukaryota</taxon>
        <taxon>Metazoa</taxon>
        <taxon>Spiralia</taxon>
        <taxon>Gnathifera</taxon>
        <taxon>Rotifera</taxon>
        <taxon>Eurotatoria</taxon>
        <taxon>Bdelloidea</taxon>
        <taxon>Philodinida</taxon>
        <taxon>Philodinidae</taxon>
        <taxon>Rotaria</taxon>
    </lineage>
</organism>
<reference evidence="2" key="1">
    <citation type="submission" date="2021-02" db="EMBL/GenBank/DDBJ databases">
        <authorList>
            <person name="Nowell W R."/>
        </authorList>
    </citation>
    <scope>NUCLEOTIDE SEQUENCE</scope>
</reference>
<sequence>MYYAWEADSETAKKGLTRSFFSSSCDSVYLIFDAGSIAARNEVAYKYIKDKKLLPKQGNTRNEMHFIHPRRSLSIEIATPKPLSYLSNTSSITINAFNTRLYTLSLFYQHIRKMVVQHSLYILGLINLILATIAIICVIKAEDDPEYFSLVYVTISIFIFYIGTIIFIIVLQVIQTYKEHKKKRSPSSSTQTPLLTPNLMNRVNSVLVESMTTKTQPKTSLSRSQTLPLTSFALNTHQTLPNSSLSSSLSTKEYKQLTKVSADHLELLPKYNQSIVNMPKNYQSFLSTNNDELCEKNETTTDSDTKTDLSPLIKPIPIRYHGSMKNPKPRIQFLD</sequence>
<dbReference type="Proteomes" id="UP000663842">
    <property type="component" value="Unassembled WGS sequence"/>
</dbReference>
<dbReference type="EMBL" id="CAJNRF010016809">
    <property type="protein sequence ID" value="CAF2212399.1"/>
    <property type="molecule type" value="Genomic_DNA"/>
</dbReference>
<dbReference type="AlphaFoldDB" id="A0A816XIV3"/>
<protein>
    <submittedName>
        <fullName evidence="2">Uncharacterized protein</fullName>
    </submittedName>
</protein>
<evidence type="ECO:0000313" key="3">
    <source>
        <dbReference type="EMBL" id="CAF2212399.1"/>
    </source>
</evidence>
<feature type="transmembrane region" description="Helical" evidence="1">
    <location>
        <begin position="120"/>
        <end position="141"/>
    </location>
</feature>
<comment type="caution">
    <text evidence="2">The sequence shown here is derived from an EMBL/GenBank/DDBJ whole genome shotgun (WGS) entry which is preliminary data.</text>
</comment>
<dbReference type="Proteomes" id="UP000663887">
    <property type="component" value="Unassembled WGS sequence"/>
</dbReference>
<keyword evidence="6" id="KW-1185">Reference proteome</keyword>
<dbReference type="Proteomes" id="UP000663866">
    <property type="component" value="Unassembled WGS sequence"/>
</dbReference>
<keyword evidence="1" id="KW-1133">Transmembrane helix</keyword>
<evidence type="ECO:0000313" key="6">
    <source>
        <dbReference type="Proteomes" id="UP000663866"/>
    </source>
</evidence>
<evidence type="ECO:0000313" key="2">
    <source>
        <dbReference type="EMBL" id="CAF2147176.1"/>
    </source>
</evidence>
<dbReference type="EMBL" id="CAJNRG010013301">
    <property type="protein sequence ID" value="CAF2147176.1"/>
    <property type="molecule type" value="Genomic_DNA"/>
</dbReference>
<feature type="transmembrane region" description="Helical" evidence="1">
    <location>
        <begin position="147"/>
        <end position="174"/>
    </location>
</feature>